<dbReference type="SUPFAM" id="SSF48613">
    <property type="entry name" value="Heme oxygenase-like"/>
    <property type="match status" value="1"/>
</dbReference>
<dbReference type="HOGENOM" id="CLU_057050_2_0_11"/>
<keyword evidence="5" id="KW-0560">Oxidoreductase</keyword>
<keyword evidence="6 9" id="KW-0408">Iron</keyword>
<dbReference type="PANTHER" id="PTHR10720:SF0">
    <property type="entry name" value="HEME OXYGENASE"/>
    <property type="match status" value="1"/>
</dbReference>
<evidence type="ECO:0000256" key="10">
    <source>
        <dbReference type="SAM" id="MobiDB-lite"/>
    </source>
</evidence>
<dbReference type="STRING" id="47839.BN973_02969"/>
<dbReference type="EMBL" id="HG964446">
    <property type="protein sequence ID" value="CDO88600.1"/>
    <property type="molecule type" value="Genomic_DNA"/>
</dbReference>
<dbReference type="AlphaFoldDB" id="A0A024JXQ6"/>
<evidence type="ECO:0000256" key="9">
    <source>
        <dbReference type="PIRSR" id="PIRSR000343-2"/>
    </source>
</evidence>
<reference evidence="11" key="2">
    <citation type="submission" date="2014-04" db="EMBL/GenBank/DDBJ databases">
        <authorList>
            <person name="Xu Y.W."/>
            <person name="Yang Q."/>
        </authorList>
    </citation>
    <scope>NUCLEOTIDE SEQUENCE</scope>
    <source>
        <strain evidence="11">DSM 44626</strain>
    </source>
</reference>
<keyword evidence="4 9" id="KW-0479">Metal-binding</keyword>
<evidence type="ECO:0000256" key="2">
    <source>
        <dbReference type="ARBA" id="ARBA00012360"/>
    </source>
</evidence>
<proteinExistence type="inferred from homology"/>
<feature type="region of interest" description="Disordered" evidence="10">
    <location>
        <begin position="1"/>
        <end position="33"/>
    </location>
</feature>
<evidence type="ECO:0000256" key="7">
    <source>
        <dbReference type="ARBA" id="ARBA00048328"/>
    </source>
</evidence>
<evidence type="ECO:0000256" key="4">
    <source>
        <dbReference type="ARBA" id="ARBA00022723"/>
    </source>
</evidence>
<dbReference type="Gene3D" id="1.20.910.10">
    <property type="entry name" value="Heme oxygenase-like"/>
    <property type="match status" value="1"/>
</dbReference>
<evidence type="ECO:0000256" key="8">
    <source>
        <dbReference type="PIRSR" id="PIRSR000343-1"/>
    </source>
</evidence>
<name>A0A024JXQ6_9MYCO</name>
<dbReference type="InterPro" id="IPR016053">
    <property type="entry name" value="Haem_Oase-like"/>
</dbReference>
<feature type="binding site" description="axial binding residue" evidence="9">
    <location>
        <position position="28"/>
    </location>
    <ligand>
        <name>heme b</name>
        <dbReference type="ChEBI" id="CHEBI:60344"/>
    </ligand>
    <ligandPart>
        <name>Fe</name>
        <dbReference type="ChEBI" id="CHEBI:18248"/>
    </ligandPart>
</feature>
<dbReference type="PANTHER" id="PTHR10720">
    <property type="entry name" value="HEME OXYGENASE"/>
    <property type="match status" value="1"/>
</dbReference>
<reference evidence="11" key="1">
    <citation type="journal article" date="2014" name="Genome Announc.">
        <title>Draft Genome Sequence of Mycobacterium triplex DSM 44626.</title>
        <authorList>
            <person name="Sassi M."/>
            <person name="Croce O."/>
            <person name="Robert C."/>
            <person name="Raoult D."/>
            <person name="Drancourt M."/>
        </authorList>
    </citation>
    <scope>NUCLEOTIDE SEQUENCE [LARGE SCALE GENOMIC DNA]</scope>
    <source>
        <strain evidence="11">DSM 44626</strain>
    </source>
</reference>
<dbReference type="PRINTS" id="PR00088">
    <property type="entry name" value="HAEMOXYGNASE"/>
</dbReference>
<dbReference type="Proteomes" id="UP000028880">
    <property type="component" value="Unassembled WGS sequence"/>
</dbReference>
<evidence type="ECO:0000313" key="11">
    <source>
        <dbReference type="EMBL" id="CDO88600.1"/>
    </source>
</evidence>
<feature type="binding site" evidence="8">
    <location>
        <position position="132"/>
    </location>
    <ligand>
        <name>heme b</name>
        <dbReference type="ChEBI" id="CHEBI:60344"/>
    </ligand>
</feature>
<evidence type="ECO:0000256" key="5">
    <source>
        <dbReference type="ARBA" id="ARBA00023002"/>
    </source>
</evidence>
<dbReference type="eggNOG" id="COG5398">
    <property type="taxonomic scope" value="Bacteria"/>
</dbReference>
<dbReference type="InterPro" id="IPR016084">
    <property type="entry name" value="Haem_Oase-like_multi-hlx"/>
</dbReference>
<evidence type="ECO:0000256" key="1">
    <source>
        <dbReference type="ARBA" id="ARBA00006134"/>
    </source>
</evidence>
<organism evidence="11">
    <name type="scientific">Mycobacterium triplex</name>
    <dbReference type="NCBI Taxonomy" id="47839"/>
    <lineage>
        <taxon>Bacteria</taxon>
        <taxon>Bacillati</taxon>
        <taxon>Actinomycetota</taxon>
        <taxon>Actinomycetes</taxon>
        <taxon>Mycobacteriales</taxon>
        <taxon>Mycobacteriaceae</taxon>
        <taxon>Mycobacterium</taxon>
        <taxon>Mycobacterium simiae complex</taxon>
    </lineage>
</organism>
<gene>
    <name evidence="12" type="ORF">AWC29_07325</name>
    <name evidence="11" type="ORF">BN973_02969</name>
</gene>
<dbReference type="EMBL" id="LQPY01000008">
    <property type="protein sequence ID" value="ORX07114.1"/>
    <property type="molecule type" value="Genomic_DNA"/>
</dbReference>
<sequence length="220" mass="24175">MTSQDAEKPAQTSRPLSVAMKEGSAEEHARAEQSPFVTELLAGRVNNRGYADYLLRLRVIYAALENAVRSRRDDPMVAAVYDPLLERLPAIEADLKHWNPHGGNEIQSPAADAYRERIAAASWGGALVAHHYTRYLGDLSGGQAIGKVLNRTFSLGGAGLAMYRFPLRAKPFKDRYRARLDALGLGPDAVRRAVDEVKVAFGLNQAVFDELSGNLPAYRQ</sequence>
<dbReference type="PIRSF" id="PIRSF000343">
    <property type="entry name" value="Haem_Oase"/>
    <property type="match status" value="1"/>
</dbReference>
<dbReference type="CDD" id="cd19165">
    <property type="entry name" value="HemeO"/>
    <property type="match status" value="1"/>
</dbReference>
<comment type="similarity">
    <text evidence="1">Belongs to the heme oxygenase family.</text>
</comment>
<keyword evidence="13" id="KW-1185">Reference proteome</keyword>
<dbReference type="Pfam" id="PF01126">
    <property type="entry name" value="Heme_oxygenase"/>
    <property type="match status" value="1"/>
</dbReference>
<dbReference type="InterPro" id="IPR018207">
    <property type="entry name" value="Haem_oxygenase_CS"/>
</dbReference>
<keyword evidence="3 8" id="KW-0349">Heme</keyword>
<dbReference type="RefSeq" id="WP_036468952.1">
    <property type="nucleotide sequence ID" value="NZ_HG964446.1"/>
</dbReference>
<accession>A0A024JXQ6</accession>
<dbReference type="GO" id="GO:0006979">
    <property type="term" value="P:response to oxidative stress"/>
    <property type="evidence" value="ECO:0007669"/>
    <property type="project" value="TreeGrafter"/>
</dbReference>
<reference evidence="12 13" key="3">
    <citation type="submission" date="2016-01" db="EMBL/GenBank/DDBJ databases">
        <title>The new phylogeny of the genus Mycobacterium.</title>
        <authorList>
            <person name="Tarcisio F."/>
            <person name="Conor M."/>
            <person name="Antonella G."/>
            <person name="Elisabetta G."/>
            <person name="Giulia F.S."/>
            <person name="Sara T."/>
            <person name="Anna F."/>
            <person name="Clotilde B."/>
            <person name="Roberto B."/>
            <person name="Veronica D.S."/>
            <person name="Fabio R."/>
            <person name="Monica P."/>
            <person name="Olivier J."/>
            <person name="Enrico T."/>
            <person name="Nicola S."/>
        </authorList>
    </citation>
    <scope>NUCLEOTIDE SEQUENCE [LARGE SCALE GENOMIC DNA]</scope>
    <source>
        <strain evidence="12 13">DSM 44626</strain>
    </source>
</reference>
<dbReference type="GO" id="GO:0004392">
    <property type="term" value="F:heme oxygenase (decyclizing) activity"/>
    <property type="evidence" value="ECO:0007669"/>
    <property type="project" value="UniProtKB-EC"/>
</dbReference>
<dbReference type="GO" id="GO:0042167">
    <property type="term" value="P:heme catabolic process"/>
    <property type="evidence" value="ECO:0007669"/>
    <property type="project" value="TreeGrafter"/>
</dbReference>
<dbReference type="GO" id="GO:0046872">
    <property type="term" value="F:metal ion binding"/>
    <property type="evidence" value="ECO:0007669"/>
    <property type="project" value="UniProtKB-KW"/>
</dbReference>
<evidence type="ECO:0000313" key="13">
    <source>
        <dbReference type="Proteomes" id="UP000193710"/>
    </source>
</evidence>
<dbReference type="GO" id="GO:0020037">
    <property type="term" value="F:heme binding"/>
    <property type="evidence" value="ECO:0007669"/>
    <property type="project" value="TreeGrafter"/>
</dbReference>
<dbReference type="GO" id="GO:0006788">
    <property type="term" value="P:heme oxidation"/>
    <property type="evidence" value="ECO:0007669"/>
    <property type="project" value="InterPro"/>
</dbReference>
<dbReference type="InterPro" id="IPR002051">
    <property type="entry name" value="Haem_Oase"/>
</dbReference>
<dbReference type="PROSITE" id="PS00593">
    <property type="entry name" value="HEME_OXYGENASE"/>
    <property type="match status" value="1"/>
</dbReference>
<dbReference type="OrthoDB" id="5493802at2"/>
<feature type="binding site" evidence="8">
    <location>
        <position position="177"/>
    </location>
    <ligand>
        <name>heme b</name>
        <dbReference type="ChEBI" id="CHEBI:60344"/>
    </ligand>
</feature>
<evidence type="ECO:0000256" key="6">
    <source>
        <dbReference type="ARBA" id="ARBA00023004"/>
    </source>
</evidence>
<dbReference type="Proteomes" id="UP000193710">
    <property type="component" value="Unassembled WGS sequence"/>
</dbReference>
<comment type="catalytic activity">
    <reaction evidence="7">
        <text>heme b + 3 reduced [NADPH--hemoprotein reductase] + 3 O2 = biliverdin IXalpha + CO + Fe(2+) + 3 oxidized [NADPH--hemoprotein reductase] + 3 H2O + H(+)</text>
        <dbReference type="Rhea" id="RHEA:21764"/>
        <dbReference type="Rhea" id="RHEA-COMP:11964"/>
        <dbReference type="Rhea" id="RHEA-COMP:11965"/>
        <dbReference type="ChEBI" id="CHEBI:15377"/>
        <dbReference type="ChEBI" id="CHEBI:15378"/>
        <dbReference type="ChEBI" id="CHEBI:15379"/>
        <dbReference type="ChEBI" id="CHEBI:17245"/>
        <dbReference type="ChEBI" id="CHEBI:29033"/>
        <dbReference type="ChEBI" id="CHEBI:57618"/>
        <dbReference type="ChEBI" id="CHEBI:57991"/>
        <dbReference type="ChEBI" id="CHEBI:58210"/>
        <dbReference type="ChEBI" id="CHEBI:60344"/>
        <dbReference type="EC" id="1.14.14.18"/>
    </reaction>
</comment>
<feature type="binding site" evidence="8">
    <location>
        <position position="21"/>
    </location>
    <ligand>
        <name>heme b</name>
        <dbReference type="ChEBI" id="CHEBI:60344"/>
    </ligand>
</feature>
<protein>
    <recommendedName>
        <fullName evidence="2">heme oxygenase (biliverdin-producing)</fullName>
        <ecNumber evidence="2">1.14.14.18</ecNumber>
    </recommendedName>
</protein>
<evidence type="ECO:0000256" key="3">
    <source>
        <dbReference type="ARBA" id="ARBA00022617"/>
    </source>
</evidence>
<dbReference type="EC" id="1.14.14.18" evidence="2"/>
<evidence type="ECO:0000313" key="12">
    <source>
        <dbReference type="EMBL" id="ORX07114.1"/>
    </source>
</evidence>